<proteinExistence type="inferred from homology"/>
<dbReference type="InterPro" id="IPR010273">
    <property type="entry name" value="DUF881"/>
</dbReference>
<evidence type="ECO:0000256" key="2">
    <source>
        <dbReference type="SAM" id="Coils"/>
    </source>
</evidence>
<dbReference type="Pfam" id="PF05949">
    <property type="entry name" value="DUF881"/>
    <property type="match status" value="1"/>
</dbReference>
<name>A0A9X3LE90_9BACL</name>
<protein>
    <submittedName>
        <fullName evidence="3">DUF881 domain-containing protein</fullName>
    </submittedName>
</protein>
<sequence length="238" mass="26580">MKKLQNKPDRSVVNKRIIFSLVCLVLGFILAYSYSLSSSKKISGEPTNSKFFEQEERYREDLIQQKERNKELETELVARQQQVREIEKSLSGSEEQYESLIQEAEDLRLLLGVLPSTGTGVKVQLEDAEYDPASVNPNDYIVHESHVFQVLNEMKISGAQAIAINGQRLKANSYIKCNGPVITVDGKQFPAPFVIEAIGDPSVLVPSLKLTGGVLDQLVNDNIVVTIEEKSKLEMPSL</sequence>
<gene>
    <name evidence="3" type="ORF">M9R32_04265</name>
</gene>
<dbReference type="EMBL" id="JAMKBJ010000003">
    <property type="protein sequence ID" value="MCZ8536392.1"/>
    <property type="molecule type" value="Genomic_DNA"/>
</dbReference>
<organism evidence="3 4">
    <name type="scientific">Paenisporosarcina quisquiliarum</name>
    <dbReference type="NCBI Taxonomy" id="365346"/>
    <lineage>
        <taxon>Bacteria</taxon>
        <taxon>Bacillati</taxon>
        <taxon>Bacillota</taxon>
        <taxon>Bacilli</taxon>
        <taxon>Bacillales</taxon>
        <taxon>Caryophanaceae</taxon>
        <taxon>Paenisporosarcina</taxon>
    </lineage>
</organism>
<evidence type="ECO:0000313" key="4">
    <source>
        <dbReference type="Proteomes" id="UP001152173"/>
    </source>
</evidence>
<keyword evidence="2" id="KW-0175">Coiled coil</keyword>
<keyword evidence="4" id="KW-1185">Reference proteome</keyword>
<dbReference type="PANTHER" id="PTHR37313">
    <property type="entry name" value="UPF0749 PROTEIN RV1825"/>
    <property type="match status" value="1"/>
</dbReference>
<dbReference type="Proteomes" id="UP001152173">
    <property type="component" value="Unassembled WGS sequence"/>
</dbReference>
<evidence type="ECO:0000256" key="1">
    <source>
        <dbReference type="ARBA" id="ARBA00009108"/>
    </source>
</evidence>
<dbReference type="RefSeq" id="WP_269925496.1">
    <property type="nucleotide sequence ID" value="NZ_JAMKBJ010000003.1"/>
</dbReference>
<evidence type="ECO:0000313" key="3">
    <source>
        <dbReference type="EMBL" id="MCZ8536392.1"/>
    </source>
</evidence>
<dbReference type="PANTHER" id="PTHR37313:SF2">
    <property type="entry name" value="UPF0749 PROTEIN YLXX"/>
    <property type="match status" value="1"/>
</dbReference>
<reference evidence="3" key="1">
    <citation type="submission" date="2022-05" db="EMBL/GenBank/DDBJ databases">
        <authorList>
            <person name="Colautti A."/>
            <person name="Iacumin L."/>
        </authorList>
    </citation>
    <scope>NUCLEOTIDE SEQUENCE</scope>
    <source>
        <strain evidence="3">SK 55</strain>
    </source>
</reference>
<accession>A0A9X3LE90</accession>
<dbReference type="AlphaFoldDB" id="A0A9X3LE90"/>
<comment type="similarity">
    <text evidence="1">Belongs to the UPF0749 family.</text>
</comment>
<comment type="caution">
    <text evidence="3">The sequence shown here is derived from an EMBL/GenBank/DDBJ whole genome shotgun (WGS) entry which is preliminary data.</text>
</comment>
<dbReference type="Gene3D" id="3.30.70.1880">
    <property type="entry name" value="Protein of unknown function DUF881"/>
    <property type="match status" value="1"/>
</dbReference>
<feature type="coiled-coil region" evidence="2">
    <location>
        <begin position="55"/>
        <end position="110"/>
    </location>
</feature>